<dbReference type="Proteomes" id="UP001064632">
    <property type="component" value="Chromosome"/>
</dbReference>
<dbReference type="RefSeq" id="WP_261696143.1">
    <property type="nucleotide sequence ID" value="NZ_CP104694.1"/>
</dbReference>
<evidence type="ECO:0000313" key="2">
    <source>
        <dbReference type="Proteomes" id="UP001064632"/>
    </source>
</evidence>
<proteinExistence type="predicted"/>
<gene>
    <name evidence="1" type="ORF">N4264_05925</name>
</gene>
<organism evidence="1 2">
    <name type="scientific">Tahibacter amnicola</name>
    <dbReference type="NCBI Taxonomy" id="2976241"/>
    <lineage>
        <taxon>Bacteria</taxon>
        <taxon>Pseudomonadati</taxon>
        <taxon>Pseudomonadota</taxon>
        <taxon>Gammaproteobacteria</taxon>
        <taxon>Lysobacterales</taxon>
        <taxon>Rhodanobacteraceae</taxon>
        <taxon>Tahibacter</taxon>
    </lineage>
</organism>
<keyword evidence="2" id="KW-1185">Reference proteome</keyword>
<evidence type="ECO:0000313" key="1">
    <source>
        <dbReference type="EMBL" id="UXI69185.1"/>
    </source>
</evidence>
<dbReference type="EMBL" id="CP104694">
    <property type="protein sequence ID" value="UXI69185.1"/>
    <property type="molecule type" value="Genomic_DNA"/>
</dbReference>
<protein>
    <submittedName>
        <fullName evidence="1">Uncharacterized protein</fullName>
    </submittedName>
</protein>
<sequence length="88" mass="9775">MAEQRANAALAQVVSGQNLRRRESREPYGLSQGLPIREEVLARHDEVVITRNSYGAQCLNTPDVLIADIDHAIPFGVVVSRLSWRCCS</sequence>
<reference evidence="1" key="1">
    <citation type="submission" date="2022-09" db="EMBL/GenBank/DDBJ databases">
        <title>Tahibacter sp. nov., isolated from a fresh water.</title>
        <authorList>
            <person name="Baek J.H."/>
            <person name="Lee J.K."/>
            <person name="Kim J.M."/>
            <person name="Jeon C.O."/>
        </authorList>
    </citation>
    <scope>NUCLEOTIDE SEQUENCE</scope>
    <source>
        <strain evidence="1">W38</strain>
    </source>
</reference>
<name>A0ABY6BJB1_9GAMM</name>
<accession>A0ABY6BJB1</accession>